<evidence type="ECO:0000256" key="1">
    <source>
        <dbReference type="ARBA" id="ARBA00004571"/>
    </source>
</evidence>
<dbReference type="Gene3D" id="2.40.170.20">
    <property type="entry name" value="TonB-dependent receptor, beta-barrel domain"/>
    <property type="match status" value="1"/>
</dbReference>
<comment type="subcellular location">
    <subcellularLocation>
        <location evidence="1 11">Cell outer membrane</location>
        <topology evidence="1 11">Multi-pass membrane protein</topology>
    </subcellularLocation>
</comment>
<keyword evidence="7" id="KW-0406">Ion transport</keyword>
<keyword evidence="5 11" id="KW-0812">Transmembrane</keyword>
<dbReference type="PANTHER" id="PTHR32552">
    <property type="entry name" value="FERRICHROME IRON RECEPTOR-RELATED"/>
    <property type="match status" value="1"/>
</dbReference>
<evidence type="ECO:0000313" key="16">
    <source>
        <dbReference type="EMBL" id="MYL99734.1"/>
    </source>
</evidence>
<evidence type="ECO:0000256" key="12">
    <source>
        <dbReference type="RuleBase" id="RU003357"/>
    </source>
</evidence>
<dbReference type="Pfam" id="PF00593">
    <property type="entry name" value="TonB_dep_Rec_b-barrel"/>
    <property type="match status" value="1"/>
</dbReference>
<evidence type="ECO:0000256" key="2">
    <source>
        <dbReference type="ARBA" id="ARBA00022448"/>
    </source>
</evidence>
<dbReference type="InterPro" id="IPR000531">
    <property type="entry name" value="Beta-barrel_TonB"/>
</dbReference>
<protein>
    <submittedName>
        <fullName evidence="16">TonB-dependent receptor</fullName>
    </submittedName>
</protein>
<dbReference type="SUPFAM" id="SSF56935">
    <property type="entry name" value="Porins"/>
    <property type="match status" value="1"/>
</dbReference>
<keyword evidence="2 11" id="KW-0813">Transport</keyword>
<dbReference type="InterPro" id="IPR039426">
    <property type="entry name" value="TonB-dep_rcpt-like"/>
</dbReference>
<feature type="domain" description="TonB-dependent receptor plug" evidence="15">
    <location>
        <begin position="65"/>
        <end position="170"/>
    </location>
</feature>
<sequence length="808" mass="88229">MEMPDRKFWTSVSCAAIAMAMFHGVARAQESTPVAPGEPSVSAQTAETGFGDIVVTAQRRSESINKVPLSIQAFGGEALATAGITDTAGISQLVPAFNFSRSSANTPIYTVRGIGFNTPNLSSTSPVGIYIDEVAYAYPYMSNGPSYDIERVEVLKGPQGTLYGRNTTGGLVNYITAKPTRDFHAGLTAEVGNYETINFEGFVSGPLTDTLSVRIAGRWDNSNKGWQRNVDVPGERLGEKDRLGTRISLLWEPTDRLKVTLGASYWEDNSDTIAVQAVAFNPDSPPFAAPGLADQVRTNWKAGEAGWGPSYPGKPAYKADSRFWSASGRIDYELNDALTLTSLTGYSDVKRHDMNDVDGTSFEPSEYLSDGRIRSFSQELRLIGDTGPVNWVLGGYYSRDKIRDNQIGYYRDSSILNTLAFLGGTVPQTDYTPEQIANGFNTFRNLSSQVSRSLSAFANADWAISDQFKISAGLRYSDDKLDFKGCSADHDNNTAPVWNTGVAAIVAARTGRPFANPGIGPNECLTYKADFSGPTGLVSSELKQDNLSGRLAVTWTPNSRTLAYASISRGYKSGAFPVVAANVETQLVPARQEKVTAYEAGVKLGLLGRLVQFNAAGFFYDYRDKQVFGEILDPIFVSLTRIVNVPKSEVYGAETDITISPTRDLLFKFGASYTHTKVTEFVGFNRFGQSQDFAGSAFPFTPKYQLNALVSYDMPINDSLAIRFGANGNYQGKTVGSLDEDPVFDVKAYTIVNANIALHRQDDRWSIGLYGRNLFNENYYTATDILTDTSIRVPGMVRTYGLVASFKY</sequence>
<feature type="chain" id="PRO_5031121682" evidence="13">
    <location>
        <begin position="29"/>
        <end position="808"/>
    </location>
</feature>
<keyword evidence="6" id="KW-0408">Iron</keyword>
<evidence type="ECO:0000259" key="14">
    <source>
        <dbReference type="Pfam" id="PF00593"/>
    </source>
</evidence>
<keyword evidence="3 11" id="KW-1134">Transmembrane beta strand</keyword>
<name>A0A7X4GLC3_9SPHN</name>
<evidence type="ECO:0000256" key="4">
    <source>
        <dbReference type="ARBA" id="ARBA00022496"/>
    </source>
</evidence>
<keyword evidence="13" id="KW-0732">Signal</keyword>
<dbReference type="EMBL" id="WVTD01000019">
    <property type="protein sequence ID" value="MYL99734.1"/>
    <property type="molecule type" value="Genomic_DNA"/>
</dbReference>
<organism evidence="16 17">
    <name type="scientific">Novosphingobium silvae</name>
    <dbReference type="NCBI Taxonomy" id="2692619"/>
    <lineage>
        <taxon>Bacteria</taxon>
        <taxon>Pseudomonadati</taxon>
        <taxon>Pseudomonadota</taxon>
        <taxon>Alphaproteobacteria</taxon>
        <taxon>Sphingomonadales</taxon>
        <taxon>Sphingomonadaceae</taxon>
        <taxon>Novosphingobium</taxon>
    </lineage>
</organism>
<evidence type="ECO:0000313" key="17">
    <source>
        <dbReference type="Proteomes" id="UP000465810"/>
    </source>
</evidence>
<feature type="signal peptide" evidence="13">
    <location>
        <begin position="1"/>
        <end position="28"/>
    </location>
</feature>
<evidence type="ECO:0000256" key="10">
    <source>
        <dbReference type="ARBA" id="ARBA00023237"/>
    </source>
</evidence>
<evidence type="ECO:0000256" key="7">
    <source>
        <dbReference type="ARBA" id="ARBA00023065"/>
    </source>
</evidence>
<dbReference type="GO" id="GO:0006826">
    <property type="term" value="P:iron ion transport"/>
    <property type="evidence" value="ECO:0007669"/>
    <property type="project" value="UniProtKB-KW"/>
</dbReference>
<keyword evidence="10 11" id="KW-0998">Cell outer membrane</keyword>
<keyword evidence="8 12" id="KW-0798">TonB box</keyword>
<evidence type="ECO:0000256" key="9">
    <source>
        <dbReference type="ARBA" id="ARBA00023136"/>
    </source>
</evidence>
<dbReference type="Proteomes" id="UP000465810">
    <property type="component" value="Unassembled WGS sequence"/>
</dbReference>
<dbReference type="AlphaFoldDB" id="A0A7X4GLC3"/>
<dbReference type="GO" id="GO:0009279">
    <property type="term" value="C:cell outer membrane"/>
    <property type="evidence" value="ECO:0007669"/>
    <property type="project" value="UniProtKB-SubCell"/>
</dbReference>
<evidence type="ECO:0000256" key="5">
    <source>
        <dbReference type="ARBA" id="ARBA00022692"/>
    </source>
</evidence>
<dbReference type="InterPro" id="IPR012910">
    <property type="entry name" value="Plug_dom"/>
</dbReference>
<feature type="domain" description="TonB-dependent receptor-like beta-barrel" evidence="14">
    <location>
        <begin position="282"/>
        <end position="774"/>
    </location>
</feature>
<evidence type="ECO:0000256" key="3">
    <source>
        <dbReference type="ARBA" id="ARBA00022452"/>
    </source>
</evidence>
<dbReference type="InterPro" id="IPR036942">
    <property type="entry name" value="Beta-barrel_TonB_sf"/>
</dbReference>
<dbReference type="PROSITE" id="PS52016">
    <property type="entry name" value="TONB_DEPENDENT_REC_3"/>
    <property type="match status" value="1"/>
</dbReference>
<keyword evidence="17" id="KW-1185">Reference proteome</keyword>
<dbReference type="PANTHER" id="PTHR32552:SF81">
    <property type="entry name" value="TONB-DEPENDENT OUTER MEMBRANE RECEPTOR"/>
    <property type="match status" value="1"/>
</dbReference>
<evidence type="ECO:0000256" key="13">
    <source>
        <dbReference type="SAM" id="SignalP"/>
    </source>
</evidence>
<accession>A0A7X4GLC3</accession>
<evidence type="ECO:0000256" key="11">
    <source>
        <dbReference type="PROSITE-ProRule" id="PRU01360"/>
    </source>
</evidence>
<dbReference type="Pfam" id="PF07715">
    <property type="entry name" value="Plug"/>
    <property type="match status" value="1"/>
</dbReference>
<gene>
    <name evidence="16" type="ORF">GR702_18405</name>
</gene>
<evidence type="ECO:0000256" key="8">
    <source>
        <dbReference type="ARBA" id="ARBA00023077"/>
    </source>
</evidence>
<keyword evidence="9 11" id="KW-0472">Membrane</keyword>
<keyword evidence="16" id="KW-0675">Receptor</keyword>
<evidence type="ECO:0000259" key="15">
    <source>
        <dbReference type="Pfam" id="PF07715"/>
    </source>
</evidence>
<comment type="caution">
    <text evidence="16">The sequence shown here is derived from an EMBL/GenBank/DDBJ whole genome shotgun (WGS) entry which is preliminary data.</text>
</comment>
<keyword evidence="4" id="KW-0410">Iron transport</keyword>
<reference evidence="16 17" key="1">
    <citation type="submission" date="2019-12" db="EMBL/GenBank/DDBJ databases">
        <authorList>
            <person name="Feng G."/>
            <person name="Zhu H."/>
        </authorList>
    </citation>
    <scope>NUCLEOTIDE SEQUENCE [LARGE SCALE GENOMIC DNA]</scope>
    <source>
        <strain evidence="16 17">FGD1</strain>
    </source>
</reference>
<evidence type="ECO:0000256" key="6">
    <source>
        <dbReference type="ARBA" id="ARBA00023004"/>
    </source>
</evidence>
<proteinExistence type="inferred from homology"/>
<comment type="similarity">
    <text evidence="11 12">Belongs to the TonB-dependent receptor family.</text>
</comment>